<gene>
    <name evidence="2" type="ORF">PRVXT_001784</name>
</gene>
<evidence type="ECO:0000256" key="1">
    <source>
        <dbReference type="SAM" id="Phobius"/>
    </source>
</evidence>
<feature type="transmembrane region" description="Helical" evidence="1">
    <location>
        <begin position="9"/>
        <end position="29"/>
    </location>
</feature>
<dbReference type="Pfam" id="PF14209">
    <property type="entry name" value="DUF4321"/>
    <property type="match status" value="1"/>
</dbReference>
<keyword evidence="1" id="KW-0472">Membrane</keyword>
<keyword evidence="1" id="KW-0812">Transmembrane</keyword>
<dbReference type="RefSeq" id="WP_350342544.1">
    <property type="nucleotide sequence ID" value="NZ_CP158367.1"/>
</dbReference>
<sequence>MRNSALNPFLLMLFIVIGAMLGNVIALILGDAIPLLGKGQTVGLDTTTLDLMVFSLDFGFKITLNLASIIGIFLSVIFYKKFI</sequence>
<keyword evidence="1" id="KW-1133">Transmembrane helix</keyword>
<dbReference type="AlphaFoldDB" id="A0AAU7VHZ9"/>
<dbReference type="InterPro" id="IPR025470">
    <property type="entry name" value="DUF4321"/>
</dbReference>
<protein>
    <submittedName>
        <fullName evidence="2">DUF4321 domain-containing protein</fullName>
    </submittedName>
</protein>
<feature type="transmembrane region" description="Helical" evidence="1">
    <location>
        <begin position="58"/>
        <end position="79"/>
    </location>
</feature>
<reference evidence="2" key="2">
    <citation type="submission" date="2024-06" db="EMBL/GenBank/DDBJ databases">
        <authorList>
            <person name="Petrova K.O."/>
            <person name="Toshchakov S.V."/>
            <person name="Boltjanskaja Y.V."/>
            <person name="Kevbrin V."/>
        </authorList>
    </citation>
    <scope>NUCLEOTIDE SEQUENCE</scope>
    <source>
        <strain evidence="2">Z-910T</strain>
    </source>
</reference>
<accession>A0AAU7VHZ9</accession>
<evidence type="ECO:0000313" key="2">
    <source>
        <dbReference type="EMBL" id="XBX73782.1"/>
    </source>
</evidence>
<name>A0AAU7VHZ9_9FIRM</name>
<reference evidence="2" key="1">
    <citation type="journal article" date="2013" name="Extremophiles">
        <title>Proteinivorax tanatarense gen. nov., sp. nov., an anaerobic, haloalkaliphilic, proteolytic bacterium isolated from a decaying algal bloom, and proposal of Proteinivoraceae fam. nov.</title>
        <authorList>
            <person name="Kevbrin V."/>
            <person name="Boltyanskaya Y."/>
            <person name="Zhilina T."/>
            <person name="Kolganova T."/>
            <person name="Lavrentjeva E."/>
            <person name="Kuznetsov B."/>
        </authorList>
    </citation>
    <scope>NUCLEOTIDE SEQUENCE</scope>
    <source>
        <strain evidence="2">Z-910T</strain>
    </source>
</reference>
<organism evidence="2">
    <name type="scientific">Proteinivorax tanatarense</name>
    <dbReference type="NCBI Taxonomy" id="1260629"/>
    <lineage>
        <taxon>Bacteria</taxon>
        <taxon>Bacillati</taxon>
        <taxon>Bacillota</taxon>
        <taxon>Clostridia</taxon>
        <taxon>Eubacteriales</taxon>
        <taxon>Proteinivoracaceae</taxon>
        <taxon>Proteinivorax</taxon>
    </lineage>
</organism>
<proteinExistence type="predicted"/>
<dbReference type="EMBL" id="CP158367">
    <property type="protein sequence ID" value="XBX73782.1"/>
    <property type="molecule type" value="Genomic_DNA"/>
</dbReference>